<evidence type="ECO:0000313" key="2">
    <source>
        <dbReference type="EMBL" id="KAH3671585.1"/>
    </source>
</evidence>
<sequence>MSVHNRVGARLRPVYSESRELSGTEQSEANATHVAGPDPARSVGVDHLRQMFKDSKDFDKLVSEVTQNSQE</sequence>
<dbReference type="AlphaFoldDB" id="A0A9P8TAQ6"/>
<dbReference type="Proteomes" id="UP000769157">
    <property type="component" value="Unassembled WGS sequence"/>
</dbReference>
<reference evidence="2" key="2">
    <citation type="submission" date="2021-01" db="EMBL/GenBank/DDBJ databases">
        <authorList>
            <person name="Schikora-Tamarit M.A."/>
        </authorList>
    </citation>
    <scope>NUCLEOTIDE SEQUENCE</scope>
    <source>
        <strain evidence="2">CBS6075</strain>
    </source>
</reference>
<reference evidence="2" key="1">
    <citation type="journal article" date="2021" name="Open Biol.">
        <title>Shared evolutionary footprints suggest mitochondrial oxidative damage underlies multiple complex I losses in fungi.</title>
        <authorList>
            <person name="Schikora-Tamarit M.A."/>
            <person name="Marcet-Houben M."/>
            <person name="Nosek J."/>
            <person name="Gabaldon T."/>
        </authorList>
    </citation>
    <scope>NUCLEOTIDE SEQUENCE</scope>
    <source>
        <strain evidence="2">CBS6075</strain>
    </source>
</reference>
<dbReference type="EMBL" id="JAEUBE010000055">
    <property type="protein sequence ID" value="KAH3671585.1"/>
    <property type="molecule type" value="Genomic_DNA"/>
</dbReference>
<protein>
    <submittedName>
        <fullName evidence="2">Uncharacterized protein</fullName>
    </submittedName>
</protein>
<organism evidence="2 3">
    <name type="scientific">Ogataea philodendri</name>
    <dbReference type="NCBI Taxonomy" id="1378263"/>
    <lineage>
        <taxon>Eukaryota</taxon>
        <taxon>Fungi</taxon>
        <taxon>Dikarya</taxon>
        <taxon>Ascomycota</taxon>
        <taxon>Saccharomycotina</taxon>
        <taxon>Pichiomycetes</taxon>
        <taxon>Pichiales</taxon>
        <taxon>Pichiaceae</taxon>
        <taxon>Ogataea</taxon>
    </lineage>
</organism>
<comment type="caution">
    <text evidence="2">The sequence shown here is derived from an EMBL/GenBank/DDBJ whole genome shotgun (WGS) entry which is preliminary data.</text>
</comment>
<keyword evidence="3" id="KW-1185">Reference proteome</keyword>
<evidence type="ECO:0000256" key="1">
    <source>
        <dbReference type="SAM" id="MobiDB-lite"/>
    </source>
</evidence>
<gene>
    <name evidence="2" type="ORF">OGAPHI_000288</name>
</gene>
<dbReference type="GeneID" id="70232256"/>
<dbReference type="RefSeq" id="XP_046064761.1">
    <property type="nucleotide sequence ID" value="XM_046203818.1"/>
</dbReference>
<evidence type="ECO:0000313" key="3">
    <source>
        <dbReference type="Proteomes" id="UP000769157"/>
    </source>
</evidence>
<accession>A0A9P8TAQ6</accession>
<feature type="region of interest" description="Disordered" evidence="1">
    <location>
        <begin position="1"/>
        <end position="42"/>
    </location>
</feature>
<name>A0A9P8TAQ6_9ASCO</name>
<proteinExistence type="predicted"/>